<keyword evidence="3" id="KW-1185">Reference proteome</keyword>
<reference evidence="4 5" key="1">
    <citation type="submission" date="2025-04" db="UniProtKB">
        <authorList>
            <consortium name="RefSeq"/>
        </authorList>
    </citation>
    <scope>IDENTIFICATION</scope>
</reference>
<dbReference type="GO" id="GO:0003723">
    <property type="term" value="F:RNA binding"/>
    <property type="evidence" value="ECO:0007669"/>
    <property type="project" value="InterPro"/>
</dbReference>
<sequence length="391" mass="45617">MKKPINTQGSETLPSSSRFSPDVETLPKGKRPDLPFKSMHFKLRSKLSDLVERDMLELGKNKMILDKKYFRNAVLSAFEDFKLKQNINPIHLNDILLKDLIKLDIRQLPPGVPWSRYRTKGEVMDCPEARRSIRSFWHNVKRNKKIDPPHCKVSYRDRMIDIDVCKICAVYEYPATITFAEAQFALPLIEGFTQETTVLAYGYDIFCDDATKLCRDKGCKYFGCFSFSDFDKTVSHQLIEYAFMILLQNIDFAEYKYYGIPYARQLYRVWEYLQEYFIETKLLFPNGRKLKKSAGIPNDSYFTQLIASIVNYIFLTYAWNTTHNFFCLPVHIKVFGDISVIASNEPINKFKIAEIIDECGMIINPLQSLVTSDVCEVESYLKRKIQLRRGF</sequence>
<dbReference type="GO" id="GO:0071897">
    <property type="term" value="P:DNA biosynthetic process"/>
    <property type="evidence" value="ECO:0007669"/>
    <property type="project" value="UniProtKB-ARBA"/>
</dbReference>
<dbReference type="OrthoDB" id="7635257at2759"/>
<dbReference type="RefSeq" id="XP_014468761.1">
    <property type="nucleotide sequence ID" value="XM_014613275.1"/>
</dbReference>
<dbReference type="AlphaFoldDB" id="A0A6P3WRM7"/>
<dbReference type="RefSeq" id="XP_014468762.1">
    <property type="nucleotide sequence ID" value="XM_014613276.1"/>
</dbReference>
<feature type="region of interest" description="Disordered" evidence="1">
    <location>
        <begin position="1"/>
        <end position="31"/>
    </location>
</feature>
<dbReference type="KEGG" id="dqu:106741364"/>
<evidence type="ECO:0000313" key="7">
    <source>
        <dbReference type="RefSeq" id="XP_014468763.1"/>
    </source>
</evidence>
<accession>A0A6P3WRM7</accession>
<dbReference type="InterPro" id="IPR043128">
    <property type="entry name" value="Rev_trsase/Diguanyl_cyclase"/>
</dbReference>
<evidence type="ECO:0000259" key="2">
    <source>
        <dbReference type="Pfam" id="PF00680"/>
    </source>
</evidence>
<dbReference type="RefSeq" id="XP_014468763.1">
    <property type="nucleotide sequence ID" value="XM_014613277.1"/>
</dbReference>
<name>A0A6P3WRM7_DINQU</name>
<evidence type="ECO:0000313" key="5">
    <source>
        <dbReference type="RefSeq" id="XP_014468761.1"/>
    </source>
</evidence>
<evidence type="ECO:0000313" key="3">
    <source>
        <dbReference type="Proteomes" id="UP000515204"/>
    </source>
</evidence>
<dbReference type="SUPFAM" id="SSF56672">
    <property type="entry name" value="DNA/RNA polymerases"/>
    <property type="match status" value="1"/>
</dbReference>
<protein>
    <submittedName>
        <fullName evidence="4 5">Uncharacterized protein LOC106741364 isoform X1</fullName>
    </submittedName>
</protein>
<dbReference type="RefSeq" id="XP_014468760.1">
    <property type="nucleotide sequence ID" value="XM_014613274.1"/>
</dbReference>
<dbReference type="RefSeq" id="XP_014468764.1">
    <property type="nucleotide sequence ID" value="XM_014613278.1"/>
</dbReference>
<proteinExistence type="predicted"/>
<gene>
    <name evidence="4 5 6 7 8" type="primary">LOC106741364</name>
</gene>
<evidence type="ECO:0000313" key="8">
    <source>
        <dbReference type="RefSeq" id="XP_014468764.1"/>
    </source>
</evidence>
<feature type="domain" description="RNA-directed RNA polymerase C-terminal" evidence="2">
    <location>
        <begin position="166"/>
        <end position="388"/>
    </location>
</feature>
<dbReference type="GO" id="GO:0003968">
    <property type="term" value="F:RNA-directed RNA polymerase activity"/>
    <property type="evidence" value="ECO:0007669"/>
    <property type="project" value="InterPro"/>
</dbReference>
<dbReference type="Gene3D" id="3.30.70.270">
    <property type="match status" value="1"/>
</dbReference>
<feature type="compositionally biased region" description="Polar residues" evidence="1">
    <location>
        <begin position="1"/>
        <end position="19"/>
    </location>
</feature>
<organism evidence="3 7">
    <name type="scientific">Dinoponera quadriceps</name>
    <name type="common">South American ant</name>
    <dbReference type="NCBI Taxonomy" id="609295"/>
    <lineage>
        <taxon>Eukaryota</taxon>
        <taxon>Metazoa</taxon>
        <taxon>Ecdysozoa</taxon>
        <taxon>Arthropoda</taxon>
        <taxon>Hexapoda</taxon>
        <taxon>Insecta</taxon>
        <taxon>Pterygota</taxon>
        <taxon>Neoptera</taxon>
        <taxon>Endopterygota</taxon>
        <taxon>Hymenoptera</taxon>
        <taxon>Apocrita</taxon>
        <taxon>Aculeata</taxon>
        <taxon>Formicoidea</taxon>
        <taxon>Formicidae</taxon>
        <taxon>Ponerinae</taxon>
        <taxon>Ponerini</taxon>
        <taxon>Dinoponera</taxon>
    </lineage>
</organism>
<dbReference type="GeneID" id="106741364"/>
<evidence type="ECO:0000313" key="6">
    <source>
        <dbReference type="RefSeq" id="XP_014468762.1"/>
    </source>
</evidence>
<dbReference type="Pfam" id="PF00680">
    <property type="entry name" value="RdRP_1"/>
    <property type="match status" value="1"/>
</dbReference>
<dbReference type="Proteomes" id="UP000515204">
    <property type="component" value="Unplaced"/>
</dbReference>
<evidence type="ECO:0000313" key="4">
    <source>
        <dbReference type="RefSeq" id="XP_014468760.1"/>
    </source>
</evidence>
<dbReference type="InterPro" id="IPR001205">
    <property type="entry name" value="RNA-dir_pol_C"/>
</dbReference>
<evidence type="ECO:0000256" key="1">
    <source>
        <dbReference type="SAM" id="MobiDB-lite"/>
    </source>
</evidence>
<dbReference type="InterPro" id="IPR043502">
    <property type="entry name" value="DNA/RNA_pol_sf"/>
</dbReference>
<dbReference type="GO" id="GO:0006351">
    <property type="term" value="P:DNA-templated transcription"/>
    <property type="evidence" value="ECO:0007669"/>
    <property type="project" value="InterPro"/>
</dbReference>